<protein>
    <submittedName>
        <fullName evidence="2">CU044_5270 family protein</fullName>
    </submittedName>
</protein>
<gene>
    <name evidence="2" type="ORF">JFN87_07510</name>
</gene>
<dbReference type="NCBIfam" id="NF038083">
    <property type="entry name" value="CU044_5270_fam"/>
    <property type="match status" value="1"/>
</dbReference>
<keyword evidence="3" id="KW-1185">Reference proteome</keyword>
<feature type="region of interest" description="Disordered" evidence="1">
    <location>
        <begin position="189"/>
        <end position="216"/>
    </location>
</feature>
<evidence type="ECO:0000313" key="2">
    <source>
        <dbReference type="EMBL" id="MBP0457346.1"/>
    </source>
</evidence>
<dbReference type="Proteomes" id="UP000670475">
    <property type="component" value="Unassembled WGS sequence"/>
</dbReference>
<dbReference type="RefSeq" id="WP_209339121.1">
    <property type="nucleotide sequence ID" value="NZ_JAGIQL010000020.1"/>
</dbReference>
<name>A0A940MBD5_9ACTN</name>
<evidence type="ECO:0000313" key="3">
    <source>
        <dbReference type="Proteomes" id="UP000670475"/>
    </source>
</evidence>
<proteinExistence type="predicted"/>
<comment type="caution">
    <text evidence="2">The sequence shown here is derived from an EMBL/GenBank/DDBJ whole genome shotgun (WGS) entry which is preliminary data.</text>
</comment>
<reference evidence="2" key="1">
    <citation type="submission" date="2021-03" db="EMBL/GenBank/DDBJ databases">
        <title>Whole genome sequence of Streptomyces bomunensis MMS17-BM035.</title>
        <authorList>
            <person name="Lee J.H."/>
        </authorList>
    </citation>
    <scope>NUCLEOTIDE SEQUENCE</scope>
    <source>
        <strain evidence="2">MMS17-BM035</strain>
    </source>
</reference>
<dbReference type="AlphaFoldDB" id="A0A940MBD5"/>
<dbReference type="InterPro" id="IPR047789">
    <property type="entry name" value="CU044_5270-like"/>
</dbReference>
<organism evidence="2 3">
    <name type="scientific">Streptomyces montanisoli</name>
    <dbReference type="NCBI Taxonomy" id="2798581"/>
    <lineage>
        <taxon>Bacteria</taxon>
        <taxon>Bacillati</taxon>
        <taxon>Actinomycetota</taxon>
        <taxon>Actinomycetes</taxon>
        <taxon>Kitasatosporales</taxon>
        <taxon>Streptomycetaceae</taxon>
        <taxon>Streptomyces</taxon>
    </lineage>
</organism>
<sequence>MNAAEPPRPGHRPDDVEELARLLPRPVEFDLPAGRHLHHKDLLMQHIDHDRDATAPLVPPLRRRLLPRRRLLRPAVLVPAASLALAGTLAVTLTGGPGDAPAASSHRAPQAVTALHRIADASLKTDAVPVKDSQFVYIRSLVRENTGTFDGPVKLGRPHRTERWMSQNPAPVTVLGWMRETGKDAFMPGEDTPIETSVPDGSDSSGAEGPGFDRPTYRWLASLPTDPDALLKLLAAHSEAGKHESRDQAVFETIGDMLSNNLMPPENAAALYRAMAEIPGVREVPDAVDTAGRHGIGITRDDPTSAGRDVWIFDKHSLALLGSRWYTTADRKPGRTDVLAGSVAILRRGIVDQHGMVPEKDAGTSAAG</sequence>
<evidence type="ECO:0000256" key="1">
    <source>
        <dbReference type="SAM" id="MobiDB-lite"/>
    </source>
</evidence>
<dbReference type="EMBL" id="JAGIQL010000020">
    <property type="protein sequence ID" value="MBP0457346.1"/>
    <property type="molecule type" value="Genomic_DNA"/>
</dbReference>
<accession>A0A940MBD5</accession>